<organism evidence="1 2">
    <name type="scientific">Nitratireductor aquimarinus</name>
    <dbReference type="NCBI Taxonomy" id="889300"/>
    <lineage>
        <taxon>Bacteria</taxon>
        <taxon>Pseudomonadati</taxon>
        <taxon>Pseudomonadota</taxon>
        <taxon>Alphaproteobacteria</taxon>
        <taxon>Hyphomicrobiales</taxon>
        <taxon>Phyllobacteriaceae</taxon>
        <taxon>Nitratireductor</taxon>
    </lineage>
</organism>
<dbReference type="InterPro" id="IPR009962">
    <property type="entry name" value="DUF1488"/>
</dbReference>
<dbReference type="RefSeq" id="WP_297560565.1">
    <property type="nucleotide sequence ID" value="NZ_JAWLIP010000001.1"/>
</dbReference>
<gene>
    <name evidence="1" type="ORF">R2G56_03170</name>
</gene>
<dbReference type="Pfam" id="PF07369">
    <property type="entry name" value="DUF1488"/>
    <property type="match status" value="1"/>
</dbReference>
<evidence type="ECO:0000313" key="1">
    <source>
        <dbReference type="EMBL" id="MDV6225278.1"/>
    </source>
</evidence>
<dbReference type="Proteomes" id="UP001185659">
    <property type="component" value="Unassembled WGS sequence"/>
</dbReference>
<reference evidence="1 2" key="1">
    <citation type="submission" date="2023-10" db="EMBL/GenBank/DDBJ databases">
        <authorList>
            <person name="Venkata Ramana C."/>
            <person name="Sasikala C."/>
            <person name="Dhurka M."/>
        </authorList>
    </citation>
    <scope>NUCLEOTIDE SEQUENCE [LARGE SCALE GENOMIC DNA]</scope>
    <source>
        <strain evidence="1 2">KCTC 32151</strain>
    </source>
</reference>
<proteinExistence type="predicted"/>
<comment type="caution">
    <text evidence="1">The sequence shown here is derived from an EMBL/GenBank/DDBJ whole genome shotgun (WGS) entry which is preliminary data.</text>
</comment>
<protein>
    <submittedName>
        <fullName evidence="1">DUF1488 domain-containing protein</fullName>
    </submittedName>
</protein>
<accession>A0ABU4AGA1</accession>
<keyword evidence="2" id="KW-1185">Reference proteome</keyword>
<name>A0ABU4AGA1_9HYPH</name>
<evidence type="ECO:0000313" key="2">
    <source>
        <dbReference type="Proteomes" id="UP001185659"/>
    </source>
</evidence>
<dbReference type="EMBL" id="JAWLIP010000001">
    <property type="protein sequence ID" value="MDV6225278.1"/>
    <property type="molecule type" value="Genomic_DNA"/>
</dbReference>
<sequence>MGLDFPNKARSYDRSRRCVRFLGYDGLFEVPFFLQADALVSTRGGVVEAELLDAFDAVRVRVYDVAQKVYARGRQTGYVLTAKDFR</sequence>